<evidence type="ECO:0000313" key="1">
    <source>
        <dbReference type="EMBL" id="ADW16197.1"/>
    </source>
</evidence>
<dbReference type="Proteomes" id="UP000006365">
    <property type="component" value="Chromosome"/>
</dbReference>
<accession>A0A7U4DMS5</accession>
<dbReference type="AlphaFoldDB" id="A0A7U4DMS5"/>
<dbReference type="RefSeq" id="WP_015722745.1">
    <property type="nucleotide sequence ID" value="NC_014972.1"/>
</dbReference>
<organism evidence="1 2">
    <name type="scientific">Desulfobulbus propionicus (strain ATCC 33891 / DSM 2032 / VKM B-1956 / 1pr3)</name>
    <dbReference type="NCBI Taxonomy" id="577650"/>
    <lineage>
        <taxon>Bacteria</taxon>
        <taxon>Pseudomonadati</taxon>
        <taxon>Thermodesulfobacteriota</taxon>
        <taxon>Desulfobulbia</taxon>
        <taxon>Desulfobulbales</taxon>
        <taxon>Desulfobulbaceae</taxon>
        <taxon>Desulfobulbus</taxon>
    </lineage>
</organism>
<sequence length="57" mass="6182">MAPRRSPGPSKERQRRIAPLVVIGFFLLLLLIGIAVDEPTRVLEQARAICLGCIGIG</sequence>
<gene>
    <name evidence="1" type="ordered locus">Despr_0003</name>
</gene>
<evidence type="ECO:0000313" key="2">
    <source>
        <dbReference type="Proteomes" id="UP000006365"/>
    </source>
</evidence>
<dbReference type="KEGG" id="dpr:Despr_0003"/>
<protein>
    <submittedName>
        <fullName evidence="1">Uncharacterized protein</fullName>
    </submittedName>
</protein>
<proteinExistence type="predicted"/>
<keyword evidence="2" id="KW-1185">Reference proteome</keyword>
<dbReference type="EMBL" id="CP002364">
    <property type="protein sequence ID" value="ADW16197.1"/>
    <property type="molecule type" value="Genomic_DNA"/>
</dbReference>
<reference evidence="1 2" key="1">
    <citation type="journal article" date="2011" name="Stand. Genomic Sci.">
        <title>Complete genome sequence of Desulfobulbus propionicus type strain (1pr3).</title>
        <authorList>
            <person name="Pagani I."/>
            <person name="Lapidus A."/>
            <person name="Nolan M."/>
            <person name="Lucas S."/>
            <person name="Hammon N."/>
            <person name="Deshpande S."/>
            <person name="Cheng J.F."/>
            <person name="Chertkov O."/>
            <person name="Davenport K."/>
            <person name="Tapia R."/>
            <person name="Han C."/>
            <person name="Goodwin L."/>
            <person name="Pitluck S."/>
            <person name="Liolios K."/>
            <person name="Mavromatis K."/>
            <person name="Ivanova N."/>
            <person name="Mikhailova N."/>
            <person name="Pati A."/>
            <person name="Chen A."/>
            <person name="Palaniappan K."/>
            <person name="Land M."/>
            <person name="Hauser L."/>
            <person name="Chang Y.J."/>
            <person name="Jeffries C.D."/>
            <person name="Detter J.C."/>
            <person name="Brambilla E."/>
            <person name="Kannan K.P."/>
            <person name="Djao O.D."/>
            <person name="Rohde M."/>
            <person name="Pukall R."/>
            <person name="Spring S."/>
            <person name="Goker M."/>
            <person name="Sikorski J."/>
            <person name="Woyke T."/>
            <person name="Bristow J."/>
            <person name="Eisen J.A."/>
            <person name="Markowitz V."/>
            <person name="Hugenholtz P."/>
            <person name="Kyrpides N.C."/>
            <person name="Klenk H.P."/>
        </authorList>
    </citation>
    <scope>NUCLEOTIDE SEQUENCE [LARGE SCALE GENOMIC DNA]</scope>
    <source>
        <strain evidence="2">ATCC 33891 / DSM 2032 / 1pr3</strain>
    </source>
</reference>
<name>A0A7U4DMS5_DESPD</name>